<dbReference type="InterPro" id="IPR000859">
    <property type="entry name" value="CUB_dom"/>
</dbReference>
<keyword evidence="4" id="KW-0245">EGF-like domain</keyword>
<dbReference type="InterPro" id="IPR035914">
    <property type="entry name" value="Sperma_CUB_dom_sf"/>
</dbReference>
<feature type="signal peptide" evidence="5">
    <location>
        <begin position="1"/>
        <end position="28"/>
    </location>
</feature>
<feature type="domain" description="EGF-like" evidence="7">
    <location>
        <begin position="107"/>
        <end position="140"/>
    </location>
</feature>
<dbReference type="Gene3D" id="2.10.25.10">
    <property type="entry name" value="Laminin"/>
    <property type="match status" value="1"/>
</dbReference>
<dbReference type="Gene3D" id="2.60.120.290">
    <property type="entry name" value="Spermadhesin, CUB domain"/>
    <property type="match status" value="1"/>
</dbReference>
<keyword evidence="1" id="KW-0880">Kelch repeat</keyword>
<dbReference type="PANTHER" id="PTHR46376">
    <property type="entry name" value="LEUCINE-ZIPPER-LIKE TRANSCRIPTIONAL REGULATOR 1"/>
    <property type="match status" value="1"/>
</dbReference>
<dbReference type="PROSITE" id="PS50026">
    <property type="entry name" value="EGF_3"/>
    <property type="match status" value="1"/>
</dbReference>
<dbReference type="InterPro" id="IPR051568">
    <property type="entry name" value="LZTR1/Attractin"/>
</dbReference>
<feature type="disulfide bond" evidence="4">
    <location>
        <begin position="130"/>
        <end position="139"/>
    </location>
</feature>
<dbReference type="CDD" id="cd00041">
    <property type="entry name" value="CUB"/>
    <property type="match status" value="1"/>
</dbReference>
<evidence type="ECO:0000256" key="2">
    <source>
        <dbReference type="ARBA" id="ARBA00022737"/>
    </source>
</evidence>
<dbReference type="RefSeq" id="XP_014662465.1">
    <property type="nucleotide sequence ID" value="XM_014806979.1"/>
</dbReference>
<evidence type="ECO:0000313" key="8">
    <source>
        <dbReference type="Proteomes" id="UP000695022"/>
    </source>
</evidence>
<feature type="chain" id="PRO_5045664826" evidence="5">
    <location>
        <begin position="29"/>
        <end position="536"/>
    </location>
</feature>
<protein>
    <submittedName>
        <fullName evidence="9">Multiple epidermal growth factor-like domains protein 8</fullName>
    </submittedName>
</protein>
<dbReference type="PANTHER" id="PTHR46376:SF2">
    <property type="entry name" value="DISTRACTED, ISOFORM B"/>
    <property type="match status" value="1"/>
</dbReference>
<name>A0ABM1DR94_PRICU</name>
<keyword evidence="3 4" id="KW-1015">Disulfide bond</keyword>
<comment type="caution">
    <text evidence="4">Lacks conserved residue(s) required for the propagation of feature annotation.</text>
</comment>
<dbReference type="InterPro" id="IPR000742">
    <property type="entry name" value="EGF"/>
</dbReference>
<keyword evidence="8" id="KW-1185">Reference proteome</keyword>
<organism evidence="8 9">
    <name type="scientific">Priapulus caudatus</name>
    <name type="common">Priapulid worm</name>
    <dbReference type="NCBI Taxonomy" id="37621"/>
    <lineage>
        <taxon>Eukaryota</taxon>
        <taxon>Metazoa</taxon>
        <taxon>Ecdysozoa</taxon>
        <taxon>Scalidophora</taxon>
        <taxon>Priapulida</taxon>
        <taxon>Priapulimorpha</taxon>
        <taxon>Priapulimorphida</taxon>
        <taxon>Priapulidae</taxon>
        <taxon>Priapulus</taxon>
    </lineage>
</organism>
<dbReference type="GeneID" id="106805406"/>
<keyword evidence="5" id="KW-0732">Signal</keyword>
<reference evidence="9" key="1">
    <citation type="submission" date="2025-08" db="UniProtKB">
        <authorList>
            <consortium name="RefSeq"/>
        </authorList>
    </citation>
    <scope>IDENTIFICATION</scope>
</reference>
<feature type="domain" description="CUB" evidence="6">
    <location>
        <begin position="39"/>
        <end position="109"/>
    </location>
</feature>
<evidence type="ECO:0000313" key="9">
    <source>
        <dbReference type="RefSeq" id="XP_014662465.1"/>
    </source>
</evidence>
<dbReference type="Pfam" id="PF24981">
    <property type="entry name" value="Beta-prop_ATRN-LZTR1"/>
    <property type="match status" value="1"/>
</dbReference>
<evidence type="ECO:0000259" key="7">
    <source>
        <dbReference type="PROSITE" id="PS50026"/>
    </source>
</evidence>
<dbReference type="PROSITE" id="PS01186">
    <property type="entry name" value="EGF_2"/>
    <property type="match status" value="2"/>
</dbReference>
<accession>A0ABM1DR94</accession>
<dbReference type="SUPFAM" id="SSF117281">
    <property type="entry name" value="Kelch motif"/>
    <property type="match status" value="1"/>
</dbReference>
<gene>
    <name evidence="9" type="primary">LOC106805406</name>
</gene>
<evidence type="ECO:0000256" key="4">
    <source>
        <dbReference type="PROSITE-ProRule" id="PRU00076"/>
    </source>
</evidence>
<dbReference type="Pfam" id="PF00431">
    <property type="entry name" value="CUB"/>
    <property type="match status" value="1"/>
</dbReference>
<dbReference type="Proteomes" id="UP000695022">
    <property type="component" value="Unplaced"/>
</dbReference>
<feature type="disulfide bond" evidence="4">
    <location>
        <begin position="111"/>
        <end position="121"/>
    </location>
</feature>
<dbReference type="InterPro" id="IPR056737">
    <property type="entry name" value="Beta-prop_ATRN-MKLN-like"/>
</dbReference>
<evidence type="ECO:0000256" key="5">
    <source>
        <dbReference type="SAM" id="SignalP"/>
    </source>
</evidence>
<dbReference type="SUPFAM" id="SSF49854">
    <property type="entry name" value="Spermadhesin, CUB domain"/>
    <property type="match status" value="1"/>
</dbReference>
<proteinExistence type="predicted"/>
<dbReference type="PROSITE" id="PS00022">
    <property type="entry name" value="EGF_1"/>
    <property type="match status" value="1"/>
</dbReference>
<dbReference type="Pfam" id="PF23106">
    <property type="entry name" value="EGF_Teneurin"/>
    <property type="match status" value="1"/>
</dbReference>
<dbReference type="InterPro" id="IPR015915">
    <property type="entry name" value="Kelch-typ_b-propeller"/>
</dbReference>
<keyword evidence="2" id="KW-0677">Repeat</keyword>
<evidence type="ECO:0000256" key="1">
    <source>
        <dbReference type="ARBA" id="ARBA00022441"/>
    </source>
</evidence>
<dbReference type="PROSITE" id="PS01180">
    <property type="entry name" value="CUB"/>
    <property type="match status" value="1"/>
</dbReference>
<evidence type="ECO:0000259" key="6">
    <source>
        <dbReference type="PROSITE" id="PS01180"/>
    </source>
</evidence>
<dbReference type="SMART" id="SM00042">
    <property type="entry name" value="CUB"/>
    <property type="match status" value="1"/>
</dbReference>
<sequence length="536" mass="58099">MGRFRSPAALLLLQLLLLLLLHLGGLEASCTAGSSRRFITITFLQLDTECSYDYVFIYDGNNYSAPTLATLSGPTVPPPLTATSGYMLVHLYSDTNYARAGFNASYEIHDCPADCNEHGSCSATLGRCSCYPGWKGDSCHVEICPEGCGEARGRGTCSAEAQRCVCEDGYAGDSCSLHTLGQQGDNAWQNVSCDGCGLAPRAAHAAAYLPDTGALWLFGGYTLNAILGDLVAYNFSEGRWVAVTTTAGSAAPSARYGHAMAAYDGALWMYGGATADGSYSDELWTYDPAGSRWRRRGAGGDTGLPGLAGHSLTLVRDRWLYLYGGIGDDELSSAMFRVDVRRAGATWERVVHRNGKGAPHRVVGHSAVFHAETASLLVYGGFAHREHRAWFGRRVAALWAYHVDENVWLQLETGDSGAPYLHPAAMPPAPRAYHSANIIGNYMVVYGGNAYLADSGDLCHDRSMHFYHLGCQTWVDFPNLAKAFAKLTDTAGYEQRAASARRSQKRRTHDSTFVIVRIQAALATRRPNVRAKNDKN</sequence>
<dbReference type="Gene3D" id="2.120.10.80">
    <property type="entry name" value="Kelch-type beta propeller"/>
    <property type="match status" value="3"/>
</dbReference>
<evidence type="ECO:0000256" key="3">
    <source>
        <dbReference type="ARBA" id="ARBA00023157"/>
    </source>
</evidence>